<dbReference type="AlphaFoldDB" id="A0A5C0UH93"/>
<comment type="catalytic activity">
    <reaction evidence="15">
        <text>[GlcNAc-(1-&gt;4)-Mur2Ac(oyl-L-Ala-gamma-D-Glu-L-Lys-D-Ala-D-Ala)](n)-di-trans,octa-cis-undecaprenyl diphosphate + beta-D-GlcNAc-(1-&gt;4)-Mur2Ac(oyl-L-Ala-gamma-D-Glu-L-Lys-D-Ala-D-Ala)-di-trans,octa-cis-undecaprenyl diphosphate = [GlcNAc-(1-&gt;4)-Mur2Ac(oyl-L-Ala-gamma-D-Glu-L-Lys-D-Ala-D-Ala)](n+1)-di-trans,octa-cis-undecaprenyl diphosphate + di-trans,octa-cis-undecaprenyl diphosphate + H(+)</text>
        <dbReference type="Rhea" id="RHEA:23708"/>
        <dbReference type="Rhea" id="RHEA-COMP:9602"/>
        <dbReference type="Rhea" id="RHEA-COMP:9603"/>
        <dbReference type="ChEBI" id="CHEBI:15378"/>
        <dbReference type="ChEBI" id="CHEBI:58405"/>
        <dbReference type="ChEBI" id="CHEBI:60033"/>
        <dbReference type="ChEBI" id="CHEBI:78435"/>
        <dbReference type="EC" id="2.4.99.28"/>
    </reaction>
</comment>
<keyword evidence="8 16" id="KW-0472">Membrane</keyword>
<feature type="transmembrane region" description="Helical" evidence="16">
    <location>
        <begin position="330"/>
        <end position="353"/>
    </location>
</feature>
<evidence type="ECO:0000256" key="15">
    <source>
        <dbReference type="ARBA" id="ARBA00049902"/>
    </source>
</evidence>
<keyword evidence="18" id="KW-1185">Reference proteome</keyword>
<gene>
    <name evidence="17" type="ORF">FZC37_00570</name>
</gene>
<keyword evidence="2" id="KW-0328">Glycosyltransferase</keyword>
<evidence type="ECO:0000256" key="5">
    <source>
        <dbReference type="ARBA" id="ARBA00022960"/>
    </source>
</evidence>
<evidence type="ECO:0000313" key="17">
    <source>
        <dbReference type="EMBL" id="QEK39436.1"/>
    </source>
</evidence>
<keyword evidence="4 16" id="KW-0812">Transmembrane</keyword>
<dbReference type="GO" id="GO:0008360">
    <property type="term" value="P:regulation of cell shape"/>
    <property type="evidence" value="ECO:0007669"/>
    <property type="project" value="UniProtKB-KW"/>
</dbReference>
<keyword evidence="5" id="KW-0133">Cell shape</keyword>
<dbReference type="GO" id="GO:0005886">
    <property type="term" value="C:plasma membrane"/>
    <property type="evidence" value="ECO:0007669"/>
    <property type="project" value="TreeGrafter"/>
</dbReference>
<evidence type="ECO:0000256" key="10">
    <source>
        <dbReference type="ARBA" id="ARBA00033270"/>
    </source>
</evidence>
<feature type="transmembrane region" description="Helical" evidence="16">
    <location>
        <begin position="186"/>
        <end position="209"/>
    </location>
</feature>
<dbReference type="EMBL" id="CP043312">
    <property type="protein sequence ID" value="QEK39436.1"/>
    <property type="molecule type" value="Genomic_DNA"/>
</dbReference>
<proteinExistence type="inferred from homology"/>
<sequence length="370" mass="40963">MIGFRVLVWWKSIDKTTLLTSIALLALGIMLVTSASPTITRKIGFTNTFFIYKHIACVVVGIVVIFSLSAINIAELQKVILVIFVLILTLLVYVHFFGYETKGARRWVMFFGISLQPSELLKPFFILVISYFLSHKKRYVFGFCVAIFITLIISSLLLFQPDVGMTGVFMITSGFMFFINGMPVILCMLIFVSIFCTGVGAYVFLPYIADRINRFLQSQHSYQISKAITSFRSGGLFGVGPGEGRIKEMLPDSHTDFIFAVACEELGALSCAVIVFMFVLIIVRNFKYAVAADNQFHTLAISGLTFSLGLQAAINIAVNLNMAPTKGMTLPFISCGGSSILASSLSIGFLLSLTRSTIKTSRYSKQIFHF</sequence>
<evidence type="ECO:0000313" key="18">
    <source>
        <dbReference type="Proteomes" id="UP000323844"/>
    </source>
</evidence>
<feature type="transmembrane region" description="Helical" evidence="16">
    <location>
        <begin position="108"/>
        <end position="132"/>
    </location>
</feature>
<evidence type="ECO:0000256" key="16">
    <source>
        <dbReference type="SAM" id="Phobius"/>
    </source>
</evidence>
<dbReference type="GO" id="GO:0009252">
    <property type="term" value="P:peptidoglycan biosynthetic process"/>
    <property type="evidence" value="ECO:0007669"/>
    <property type="project" value="UniProtKB-KW"/>
</dbReference>
<dbReference type="GO" id="GO:0051301">
    <property type="term" value="P:cell division"/>
    <property type="evidence" value="ECO:0007669"/>
    <property type="project" value="UniProtKB-KW"/>
</dbReference>
<comment type="subcellular location">
    <subcellularLocation>
        <location evidence="1">Membrane</location>
        <topology evidence="1">Multi-pass membrane protein</topology>
    </subcellularLocation>
</comment>
<evidence type="ECO:0000256" key="6">
    <source>
        <dbReference type="ARBA" id="ARBA00022984"/>
    </source>
</evidence>
<evidence type="ECO:0000256" key="14">
    <source>
        <dbReference type="ARBA" id="ARBA00044770"/>
    </source>
</evidence>
<dbReference type="GO" id="GO:0008955">
    <property type="term" value="F:peptidoglycan glycosyltransferase activity"/>
    <property type="evidence" value="ECO:0007669"/>
    <property type="project" value="UniProtKB-EC"/>
</dbReference>
<organism evidence="17 18">
    <name type="scientific">Candidatus Sneabacter namystus</name>
    <dbReference type="NCBI Taxonomy" id="2601646"/>
    <lineage>
        <taxon>Bacteria</taxon>
        <taxon>Pseudomonadati</taxon>
        <taxon>Pseudomonadota</taxon>
        <taxon>Alphaproteobacteria</taxon>
        <taxon>Rickettsiales</taxon>
        <taxon>Rickettsiaceae</taxon>
        <taxon>Rickettsieae</taxon>
        <taxon>Candidatus Sneabacter</taxon>
    </lineage>
</organism>
<evidence type="ECO:0000256" key="11">
    <source>
        <dbReference type="ARBA" id="ARBA00038053"/>
    </source>
</evidence>
<comment type="similarity">
    <text evidence="11">Belongs to the SEDS family. FtsW subfamily.</text>
</comment>
<feature type="transmembrane region" description="Helical" evidence="16">
    <location>
        <begin position="257"/>
        <end position="283"/>
    </location>
</feature>
<keyword evidence="3" id="KW-0808">Transferase</keyword>
<dbReference type="Pfam" id="PF01098">
    <property type="entry name" value="FTSW_RODA_SPOVE"/>
    <property type="match status" value="1"/>
</dbReference>
<evidence type="ECO:0000256" key="4">
    <source>
        <dbReference type="ARBA" id="ARBA00022692"/>
    </source>
</evidence>
<keyword evidence="17" id="KW-0132">Cell division</keyword>
<accession>A0A5C0UH93</accession>
<keyword evidence="17" id="KW-0131">Cell cycle</keyword>
<dbReference type="Proteomes" id="UP000323844">
    <property type="component" value="Chromosome"/>
</dbReference>
<dbReference type="RefSeq" id="WP_148951797.1">
    <property type="nucleotide sequence ID" value="NZ_CP043312.1"/>
</dbReference>
<evidence type="ECO:0000256" key="13">
    <source>
        <dbReference type="ARBA" id="ARBA00041418"/>
    </source>
</evidence>
<protein>
    <recommendedName>
        <fullName evidence="12">Probable peptidoglycan glycosyltransferase FtsW</fullName>
        <ecNumber evidence="14">2.4.99.28</ecNumber>
    </recommendedName>
    <alternativeName>
        <fullName evidence="13">Cell division protein FtsW</fullName>
    </alternativeName>
    <alternativeName>
        <fullName evidence="10">Cell wall polymerase</fullName>
    </alternativeName>
    <alternativeName>
        <fullName evidence="9">Peptidoglycan polymerase</fullName>
    </alternativeName>
</protein>
<evidence type="ECO:0000256" key="12">
    <source>
        <dbReference type="ARBA" id="ARBA00041185"/>
    </source>
</evidence>
<dbReference type="GO" id="GO:0015648">
    <property type="term" value="F:lipid-linked peptidoglycan transporter activity"/>
    <property type="evidence" value="ECO:0007669"/>
    <property type="project" value="TreeGrafter"/>
</dbReference>
<feature type="transmembrane region" description="Helical" evidence="16">
    <location>
        <begin position="51"/>
        <end position="72"/>
    </location>
</feature>
<dbReference type="PANTHER" id="PTHR30474">
    <property type="entry name" value="CELL CYCLE PROTEIN"/>
    <property type="match status" value="1"/>
</dbReference>
<evidence type="ECO:0000256" key="9">
    <source>
        <dbReference type="ARBA" id="ARBA00032370"/>
    </source>
</evidence>
<keyword evidence="6" id="KW-0573">Peptidoglycan synthesis</keyword>
<feature type="transmembrane region" description="Helical" evidence="16">
    <location>
        <begin position="163"/>
        <end position="179"/>
    </location>
</feature>
<dbReference type="OrthoDB" id="9768187at2"/>
<evidence type="ECO:0000256" key="8">
    <source>
        <dbReference type="ARBA" id="ARBA00023136"/>
    </source>
</evidence>
<feature type="transmembrane region" description="Helical" evidence="16">
    <location>
        <begin position="139"/>
        <end position="157"/>
    </location>
</feature>
<dbReference type="InterPro" id="IPR001182">
    <property type="entry name" value="FtsW/RodA"/>
</dbReference>
<feature type="transmembrane region" description="Helical" evidence="16">
    <location>
        <begin position="295"/>
        <end position="318"/>
    </location>
</feature>
<dbReference type="KEGG" id="snay:FZC37_00570"/>
<evidence type="ECO:0000256" key="3">
    <source>
        <dbReference type="ARBA" id="ARBA00022679"/>
    </source>
</evidence>
<evidence type="ECO:0000256" key="7">
    <source>
        <dbReference type="ARBA" id="ARBA00022989"/>
    </source>
</evidence>
<dbReference type="PANTHER" id="PTHR30474:SF2">
    <property type="entry name" value="PEPTIDOGLYCAN GLYCOSYLTRANSFERASE FTSW-RELATED"/>
    <property type="match status" value="1"/>
</dbReference>
<evidence type="ECO:0000256" key="1">
    <source>
        <dbReference type="ARBA" id="ARBA00004141"/>
    </source>
</evidence>
<name>A0A5C0UH93_9RICK</name>
<evidence type="ECO:0000256" key="2">
    <source>
        <dbReference type="ARBA" id="ARBA00022676"/>
    </source>
</evidence>
<reference evidence="17 18" key="1">
    <citation type="submission" date="2019-08" db="EMBL/GenBank/DDBJ databases">
        <title>Highly reduced genomes of protist endosymbionts show evolutionary convergence.</title>
        <authorList>
            <person name="George E."/>
            <person name="Husnik F."/>
            <person name="Tashyreva D."/>
            <person name="Prokopchuk G."/>
            <person name="Horak A."/>
            <person name="Kwong W.K."/>
            <person name="Lukes J."/>
            <person name="Keeling P.J."/>
        </authorList>
    </citation>
    <scope>NUCLEOTIDE SEQUENCE [LARGE SCALE GENOMIC DNA]</scope>
    <source>
        <strain evidence="17">1621</strain>
    </source>
</reference>
<dbReference type="GO" id="GO:0032153">
    <property type="term" value="C:cell division site"/>
    <property type="evidence" value="ECO:0007669"/>
    <property type="project" value="TreeGrafter"/>
</dbReference>
<feature type="transmembrane region" description="Helical" evidence="16">
    <location>
        <begin position="79"/>
        <end position="96"/>
    </location>
</feature>
<keyword evidence="7 16" id="KW-1133">Transmembrane helix</keyword>
<dbReference type="EC" id="2.4.99.28" evidence="14"/>